<keyword evidence="3" id="KW-1185">Reference proteome</keyword>
<dbReference type="Proteomes" id="UP000265520">
    <property type="component" value="Unassembled WGS sequence"/>
</dbReference>
<dbReference type="AlphaFoldDB" id="A0A392WA35"/>
<evidence type="ECO:0000256" key="1">
    <source>
        <dbReference type="SAM" id="MobiDB-lite"/>
    </source>
</evidence>
<feature type="non-terminal residue" evidence="2">
    <location>
        <position position="1"/>
    </location>
</feature>
<feature type="compositionally biased region" description="Basic and acidic residues" evidence="1">
    <location>
        <begin position="24"/>
        <end position="40"/>
    </location>
</feature>
<protein>
    <submittedName>
        <fullName evidence="2">Uncharacterized protein</fullName>
    </submittedName>
</protein>
<evidence type="ECO:0000313" key="2">
    <source>
        <dbReference type="EMBL" id="MCI95715.1"/>
    </source>
</evidence>
<dbReference type="EMBL" id="LXQA011394857">
    <property type="protein sequence ID" value="MCI95715.1"/>
    <property type="molecule type" value="Genomic_DNA"/>
</dbReference>
<sequence>EHQEVDVPEHHEVEVEPDQAGVTEEGHSGDDVDDIVRDMKEEEMEREGGGGQAKVRRSAWVNPYEGK</sequence>
<comment type="caution">
    <text evidence="2">The sequence shown here is derived from an EMBL/GenBank/DDBJ whole genome shotgun (WGS) entry which is preliminary data.</text>
</comment>
<accession>A0A392WA35</accession>
<evidence type="ECO:0000313" key="3">
    <source>
        <dbReference type="Proteomes" id="UP000265520"/>
    </source>
</evidence>
<reference evidence="2 3" key="1">
    <citation type="journal article" date="2018" name="Front. Plant Sci.">
        <title>Red Clover (Trifolium pratense) and Zigzag Clover (T. medium) - A Picture of Genomic Similarities and Differences.</title>
        <authorList>
            <person name="Dluhosova J."/>
            <person name="Istvanek J."/>
            <person name="Nedelnik J."/>
            <person name="Repkova J."/>
        </authorList>
    </citation>
    <scope>NUCLEOTIDE SEQUENCE [LARGE SCALE GENOMIC DNA]</scope>
    <source>
        <strain evidence="3">cv. 10/8</strain>
        <tissue evidence="2">Leaf</tissue>
    </source>
</reference>
<feature type="region of interest" description="Disordered" evidence="1">
    <location>
        <begin position="1"/>
        <end position="67"/>
    </location>
</feature>
<feature type="compositionally biased region" description="Basic and acidic residues" evidence="1">
    <location>
        <begin position="1"/>
        <end position="14"/>
    </location>
</feature>
<organism evidence="2 3">
    <name type="scientific">Trifolium medium</name>
    <dbReference type="NCBI Taxonomy" id="97028"/>
    <lineage>
        <taxon>Eukaryota</taxon>
        <taxon>Viridiplantae</taxon>
        <taxon>Streptophyta</taxon>
        <taxon>Embryophyta</taxon>
        <taxon>Tracheophyta</taxon>
        <taxon>Spermatophyta</taxon>
        <taxon>Magnoliopsida</taxon>
        <taxon>eudicotyledons</taxon>
        <taxon>Gunneridae</taxon>
        <taxon>Pentapetalae</taxon>
        <taxon>rosids</taxon>
        <taxon>fabids</taxon>
        <taxon>Fabales</taxon>
        <taxon>Fabaceae</taxon>
        <taxon>Papilionoideae</taxon>
        <taxon>50 kb inversion clade</taxon>
        <taxon>NPAAA clade</taxon>
        <taxon>Hologalegina</taxon>
        <taxon>IRL clade</taxon>
        <taxon>Trifolieae</taxon>
        <taxon>Trifolium</taxon>
    </lineage>
</organism>
<name>A0A392WA35_9FABA</name>
<feature type="non-terminal residue" evidence="2">
    <location>
        <position position="67"/>
    </location>
</feature>
<proteinExistence type="predicted"/>